<keyword evidence="3 6" id="KW-0812">Transmembrane</keyword>
<reference evidence="8" key="1">
    <citation type="submission" date="2016-09" db="EMBL/GenBank/DDBJ databases">
        <title>Comparative genomics of the Campylobacter concisus group.</title>
        <authorList>
            <person name="Miller W.G."/>
            <person name="Yee E."/>
            <person name="Chapman M.H."/>
            <person name="Huynh S."/>
            <person name="Bono J.L."/>
            <person name="On S.L.W."/>
            <person name="StLeger J."/>
            <person name="Foster G."/>
            <person name="Parker C.T."/>
        </authorList>
    </citation>
    <scope>NUCLEOTIDE SEQUENCE [LARGE SCALE GENOMIC DNA]</scope>
    <source>
        <strain evidence="8">RM18021</strain>
    </source>
</reference>
<dbReference type="EMBL" id="CP017258">
    <property type="protein sequence ID" value="AQW87757.1"/>
    <property type="molecule type" value="Genomic_DNA"/>
</dbReference>
<evidence type="ECO:0000313" key="7">
    <source>
        <dbReference type="EMBL" id="AQW87757.1"/>
    </source>
</evidence>
<feature type="transmembrane region" description="Helical" evidence="6">
    <location>
        <begin position="193"/>
        <end position="214"/>
    </location>
</feature>
<dbReference type="GO" id="GO:0016020">
    <property type="term" value="C:membrane"/>
    <property type="evidence" value="ECO:0007669"/>
    <property type="project" value="UniProtKB-SubCell"/>
</dbReference>
<evidence type="ECO:0000256" key="5">
    <source>
        <dbReference type="ARBA" id="ARBA00023136"/>
    </source>
</evidence>
<keyword evidence="8" id="KW-1185">Reference proteome</keyword>
<dbReference type="PANTHER" id="PTHR21716:SF64">
    <property type="entry name" value="AI-2 TRANSPORT PROTEIN TQSA"/>
    <property type="match status" value="1"/>
</dbReference>
<dbReference type="PANTHER" id="PTHR21716">
    <property type="entry name" value="TRANSMEMBRANE PROTEIN"/>
    <property type="match status" value="1"/>
</dbReference>
<evidence type="ECO:0000256" key="1">
    <source>
        <dbReference type="ARBA" id="ARBA00004141"/>
    </source>
</evidence>
<gene>
    <name evidence="7" type="ORF">CPIN18021_0949</name>
</gene>
<accession>A0A1S6U8J6</accession>
<evidence type="ECO:0000256" key="3">
    <source>
        <dbReference type="ARBA" id="ARBA00022692"/>
    </source>
</evidence>
<dbReference type="GO" id="GO:0055085">
    <property type="term" value="P:transmembrane transport"/>
    <property type="evidence" value="ECO:0007669"/>
    <property type="project" value="TreeGrafter"/>
</dbReference>
<evidence type="ECO:0000256" key="4">
    <source>
        <dbReference type="ARBA" id="ARBA00022989"/>
    </source>
</evidence>
<organism evidence="7 8">
    <name type="scientific">Campylobacter pinnipediorum subsp. caledonicus</name>
    <dbReference type="NCBI Taxonomy" id="1874362"/>
    <lineage>
        <taxon>Bacteria</taxon>
        <taxon>Pseudomonadati</taxon>
        <taxon>Campylobacterota</taxon>
        <taxon>Epsilonproteobacteria</taxon>
        <taxon>Campylobacterales</taxon>
        <taxon>Campylobacteraceae</taxon>
        <taxon>Campylobacter</taxon>
    </lineage>
</organism>
<keyword evidence="5 6" id="KW-0472">Membrane</keyword>
<dbReference type="Proteomes" id="UP000190868">
    <property type="component" value="Chromosome"/>
</dbReference>
<dbReference type="AlphaFoldDB" id="A0A1S6U8J6"/>
<protein>
    <submittedName>
        <fullName evidence="7">Putative autoinducer 2 transporter</fullName>
    </submittedName>
</protein>
<dbReference type="InterPro" id="IPR002549">
    <property type="entry name" value="AI-2E-like"/>
</dbReference>
<sequence length="335" mass="36922">MKNNLIVVYIASFVIVAAGLKAASTIVLPFLIAAFIAIIVSPLIDKLESLKIPKIIAFLIVVFLIFSSLGFMGNTVIKTVNGLLGNISELQTKFKIFTDSMVKFAYEYGFDIKSFLSGDFDPNKIFATFSGLLRESTQIVSKAFFIFLLITFMLFEKSVFEQKVTYFAKKNMQAQATVDTFISNLKRYLEIKFLASFATGVVVFAGLELLGVMYAPLWSILAFILNFIPTIGSIVAALPAILVAMLINDSTTAFWVFLLFLFTNIAIGNFIEPKFLGKGLGISTLVVLLSLLFWGFLFGIGGMFLAIPLTMSLKIALDSNPNTKFIAILLSDKVE</sequence>
<evidence type="ECO:0000313" key="8">
    <source>
        <dbReference type="Proteomes" id="UP000190868"/>
    </source>
</evidence>
<feature type="transmembrane region" description="Helical" evidence="6">
    <location>
        <begin position="283"/>
        <end position="307"/>
    </location>
</feature>
<feature type="transmembrane region" description="Helical" evidence="6">
    <location>
        <begin position="220"/>
        <end position="246"/>
    </location>
</feature>
<dbReference type="RefSeq" id="WP_078424537.1">
    <property type="nucleotide sequence ID" value="NZ_CP017258.1"/>
</dbReference>
<feature type="transmembrane region" description="Helical" evidence="6">
    <location>
        <begin position="27"/>
        <end position="44"/>
    </location>
</feature>
<dbReference type="Pfam" id="PF01594">
    <property type="entry name" value="AI-2E_transport"/>
    <property type="match status" value="1"/>
</dbReference>
<name>A0A1S6U8J6_9BACT</name>
<proteinExistence type="inferred from homology"/>
<keyword evidence="4 6" id="KW-1133">Transmembrane helix</keyword>
<evidence type="ECO:0000256" key="2">
    <source>
        <dbReference type="ARBA" id="ARBA00009773"/>
    </source>
</evidence>
<comment type="subcellular location">
    <subcellularLocation>
        <location evidence="1">Membrane</location>
        <topology evidence="1">Multi-pass membrane protein</topology>
    </subcellularLocation>
</comment>
<comment type="similarity">
    <text evidence="2">Belongs to the autoinducer-2 exporter (AI-2E) (TC 2.A.86) family.</text>
</comment>
<feature type="transmembrane region" description="Helical" evidence="6">
    <location>
        <begin position="56"/>
        <end position="77"/>
    </location>
</feature>
<evidence type="ECO:0000256" key="6">
    <source>
        <dbReference type="SAM" id="Phobius"/>
    </source>
</evidence>
<feature type="transmembrane region" description="Helical" evidence="6">
    <location>
        <begin position="253"/>
        <end position="271"/>
    </location>
</feature>